<feature type="region of interest" description="Disordered" evidence="2">
    <location>
        <begin position="296"/>
        <end position="315"/>
    </location>
</feature>
<accession>A0A3P6QR36</accession>
<organism evidence="3 4">
    <name type="scientific">Cylicostephanus goldi</name>
    <name type="common">Nematode worm</name>
    <dbReference type="NCBI Taxonomy" id="71465"/>
    <lineage>
        <taxon>Eukaryota</taxon>
        <taxon>Metazoa</taxon>
        <taxon>Ecdysozoa</taxon>
        <taxon>Nematoda</taxon>
        <taxon>Chromadorea</taxon>
        <taxon>Rhabditida</taxon>
        <taxon>Rhabditina</taxon>
        <taxon>Rhabditomorpha</taxon>
        <taxon>Strongyloidea</taxon>
        <taxon>Strongylidae</taxon>
        <taxon>Cylicostephanus</taxon>
    </lineage>
</organism>
<evidence type="ECO:0000313" key="3">
    <source>
        <dbReference type="EMBL" id="VDK52852.1"/>
    </source>
</evidence>
<feature type="region of interest" description="Disordered" evidence="2">
    <location>
        <begin position="512"/>
        <end position="550"/>
    </location>
</feature>
<dbReference type="OrthoDB" id="5911912at2759"/>
<dbReference type="EMBL" id="UYRV01005654">
    <property type="protein sequence ID" value="VDK52852.1"/>
    <property type="molecule type" value="Genomic_DNA"/>
</dbReference>
<gene>
    <name evidence="3" type="ORF">CGOC_LOCUS2507</name>
</gene>
<name>A0A3P6QR36_CYLGO</name>
<sequence>MFFSESRIPPSVRSAVSPRRSFRQARQWPPPPSAPTPRYWQISPAMQFRKKDEHEPLSLHDLIELTDREESESPKPARRARPRRDRQRAATAPVGQIAHSKIFEKNRTGDVAIKQDVAPHREEEVSTQIFLDKAETTTRVQGIVSNFPLSAELRTQCPAEKQPSTHQIQVPADVPDMHLSEPEWDTHSIQADVPLDQFETSSSLHVPHTIDSSTSPIPTIELPRRKSLPDNTSHDVNSDFIRALSPCPFKVPQYKEIMLEPITEVSTEPARPVIRTPQPSEHLSLLVGINTTPRPFVKSRSEEDEEIISNKSQPQKKVDFSKPTVILSAWRNVPEVVDESDIVTEIFSPASPVHSPPVEREGDSEMLNSSNAQYDGDESDIYDNRSENGSIANSEKANLHQRWIQEEEELTRKEEMEEVTGARKAKEPKELKEPKEEWRQHAMSLLNDESQTERDYAIVAALNERLQGLRDMEEADRQKAIECIERHQKNLEEQQDQLSVLLDSAIAYLRNLDTSKSSKKTSEAPLEPPKEEIPIQPSDVKSTVDVKVDR</sequence>
<feature type="coiled-coil region" evidence="1">
    <location>
        <begin position="477"/>
        <end position="504"/>
    </location>
</feature>
<feature type="compositionally biased region" description="Basic and acidic residues" evidence="2">
    <location>
        <begin position="222"/>
        <end position="231"/>
    </location>
</feature>
<feature type="compositionally biased region" description="Basic residues" evidence="2">
    <location>
        <begin position="76"/>
        <end position="86"/>
    </location>
</feature>
<feature type="compositionally biased region" description="Polar residues" evidence="2">
    <location>
        <begin position="206"/>
        <end position="217"/>
    </location>
</feature>
<feature type="compositionally biased region" description="Polar residues" evidence="2">
    <location>
        <begin position="387"/>
        <end position="396"/>
    </location>
</feature>
<feature type="compositionally biased region" description="Basic and acidic residues" evidence="2">
    <location>
        <begin position="410"/>
        <end position="436"/>
    </location>
</feature>
<feature type="region of interest" description="Disordered" evidence="2">
    <location>
        <begin position="348"/>
        <end position="436"/>
    </location>
</feature>
<keyword evidence="1" id="KW-0175">Coiled coil</keyword>
<feature type="region of interest" description="Disordered" evidence="2">
    <location>
        <begin position="1"/>
        <end position="98"/>
    </location>
</feature>
<evidence type="ECO:0000256" key="2">
    <source>
        <dbReference type="SAM" id="MobiDB-lite"/>
    </source>
</evidence>
<feature type="compositionally biased region" description="Basic and acidic residues" evidence="2">
    <location>
        <begin position="49"/>
        <end position="75"/>
    </location>
</feature>
<feature type="compositionally biased region" description="Low complexity" evidence="2">
    <location>
        <begin position="1"/>
        <end position="19"/>
    </location>
</feature>
<keyword evidence="4" id="KW-1185">Reference proteome</keyword>
<proteinExistence type="predicted"/>
<protein>
    <submittedName>
        <fullName evidence="3">Uncharacterized protein</fullName>
    </submittedName>
</protein>
<dbReference type="Proteomes" id="UP000271889">
    <property type="component" value="Unassembled WGS sequence"/>
</dbReference>
<dbReference type="AlphaFoldDB" id="A0A3P6QR36"/>
<evidence type="ECO:0000256" key="1">
    <source>
        <dbReference type="SAM" id="Coils"/>
    </source>
</evidence>
<reference evidence="3 4" key="1">
    <citation type="submission" date="2018-11" db="EMBL/GenBank/DDBJ databases">
        <authorList>
            <consortium name="Pathogen Informatics"/>
        </authorList>
    </citation>
    <scope>NUCLEOTIDE SEQUENCE [LARGE SCALE GENOMIC DNA]</scope>
</reference>
<feature type="region of interest" description="Disordered" evidence="2">
    <location>
        <begin position="206"/>
        <end position="231"/>
    </location>
</feature>
<evidence type="ECO:0000313" key="4">
    <source>
        <dbReference type="Proteomes" id="UP000271889"/>
    </source>
</evidence>